<dbReference type="Proteomes" id="UP001499843">
    <property type="component" value="Unassembled WGS sequence"/>
</dbReference>
<protein>
    <submittedName>
        <fullName evidence="2">Uncharacterized protein</fullName>
    </submittedName>
</protein>
<sequence>MSSASELAAVEELLLKVLPDPMGFAERVLGELADRLATPPPADGPTVVHGYKEPDQALADRDLLLAAALGACACWGEDAGCPDCAGRGSPGWMPPDPELYGQYVAPAVHRTSPAAPTAPTGLARGAVSTSLGDRPDEGEAR</sequence>
<evidence type="ECO:0000313" key="3">
    <source>
        <dbReference type="Proteomes" id="UP001499843"/>
    </source>
</evidence>
<name>A0ABN3D4R6_9ACTN</name>
<proteinExistence type="predicted"/>
<keyword evidence="3" id="KW-1185">Reference proteome</keyword>
<evidence type="ECO:0000256" key="1">
    <source>
        <dbReference type="SAM" id="MobiDB-lite"/>
    </source>
</evidence>
<comment type="caution">
    <text evidence="2">The sequence shown here is derived from an EMBL/GenBank/DDBJ whole genome shotgun (WGS) entry which is preliminary data.</text>
</comment>
<reference evidence="2 3" key="1">
    <citation type="journal article" date="2019" name="Int. J. Syst. Evol. Microbiol.">
        <title>The Global Catalogue of Microorganisms (GCM) 10K type strain sequencing project: providing services to taxonomists for standard genome sequencing and annotation.</title>
        <authorList>
            <consortium name="The Broad Institute Genomics Platform"/>
            <consortium name="The Broad Institute Genome Sequencing Center for Infectious Disease"/>
            <person name="Wu L."/>
            <person name="Ma J."/>
        </authorList>
    </citation>
    <scope>NUCLEOTIDE SEQUENCE [LARGE SCALE GENOMIC DNA]</scope>
    <source>
        <strain evidence="2 3">JCM 16114</strain>
    </source>
</reference>
<evidence type="ECO:0000313" key="2">
    <source>
        <dbReference type="EMBL" id="GAA2219664.1"/>
    </source>
</evidence>
<dbReference type="EMBL" id="BAAAQX010000078">
    <property type="protein sequence ID" value="GAA2219664.1"/>
    <property type="molecule type" value="Genomic_DNA"/>
</dbReference>
<gene>
    <name evidence="2" type="ORF">GCM10009850_121150</name>
</gene>
<dbReference type="RefSeq" id="WP_344496428.1">
    <property type="nucleotide sequence ID" value="NZ_BAAAQX010000078.1"/>
</dbReference>
<feature type="region of interest" description="Disordered" evidence="1">
    <location>
        <begin position="111"/>
        <end position="141"/>
    </location>
</feature>
<accession>A0ABN3D4R6</accession>
<organism evidence="2 3">
    <name type="scientific">Nonomuraea monospora</name>
    <dbReference type="NCBI Taxonomy" id="568818"/>
    <lineage>
        <taxon>Bacteria</taxon>
        <taxon>Bacillati</taxon>
        <taxon>Actinomycetota</taxon>
        <taxon>Actinomycetes</taxon>
        <taxon>Streptosporangiales</taxon>
        <taxon>Streptosporangiaceae</taxon>
        <taxon>Nonomuraea</taxon>
    </lineage>
</organism>